<gene>
    <name evidence="2" type="ORF">EJ05DRAFT_493519</name>
</gene>
<dbReference type="InterPro" id="IPR021838">
    <property type="entry name" value="DUF3431"/>
</dbReference>
<reference evidence="2" key="1">
    <citation type="journal article" date="2020" name="Stud. Mycol.">
        <title>101 Dothideomycetes genomes: a test case for predicting lifestyles and emergence of pathogens.</title>
        <authorList>
            <person name="Haridas S."/>
            <person name="Albert R."/>
            <person name="Binder M."/>
            <person name="Bloem J."/>
            <person name="Labutti K."/>
            <person name="Salamov A."/>
            <person name="Andreopoulos B."/>
            <person name="Baker S."/>
            <person name="Barry K."/>
            <person name="Bills G."/>
            <person name="Bluhm B."/>
            <person name="Cannon C."/>
            <person name="Castanera R."/>
            <person name="Culley D."/>
            <person name="Daum C."/>
            <person name="Ezra D."/>
            <person name="Gonzalez J."/>
            <person name="Henrissat B."/>
            <person name="Kuo A."/>
            <person name="Liang C."/>
            <person name="Lipzen A."/>
            <person name="Lutzoni F."/>
            <person name="Magnuson J."/>
            <person name="Mondo S."/>
            <person name="Nolan M."/>
            <person name="Ohm R."/>
            <person name="Pangilinan J."/>
            <person name="Park H.-J."/>
            <person name="Ramirez L."/>
            <person name="Alfaro M."/>
            <person name="Sun H."/>
            <person name="Tritt A."/>
            <person name="Yoshinaga Y."/>
            <person name="Zwiers L.-H."/>
            <person name="Turgeon B."/>
            <person name="Goodwin S."/>
            <person name="Spatafora J."/>
            <person name="Crous P."/>
            <person name="Grigoriev I."/>
        </authorList>
    </citation>
    <scope>NUCLEOTIDE SEQUENCE</scope>
    <source>
        <strain evidence="2">CBS 121739</strain>
    </source>
</reference>
<dbReference type="RefSeq" id="XP_033599564.1">
    <property type="nucleotide sequence ID" value="XM_033746127.1"/>
</dbReference>
<evidence type="ECO:0000313" key="3">
    <source>
        <dbReference type="Proteomes" id="UP000799437"/>
    </source>
</evidence>
<sequence>MISSRRPVIVVVFVFIFLVLFQTRIFLATPINANGPLTGGISGIPAPPSNLPPDNLSKVVVIASTKDEDTSWLEKDVPDVKSVIYKVDDPTAEFTVPMNKGHEGMVYLTYLIDNYDNLPDVMAFMHAHKIAWHNNDLFASDAAQMLRALSAPHVKRQGYFNMRCHWDPGCPDWMHPYDPSNRTDISKPEERELALAFKQIFPNRDVPETIATPCCAQFALSKEAVLKVPIERLEAYRQWIINTPLHDLVSGRVWEYLWHYIFTEYTPVVCQAMDKCYCDGYGVCFGGDEAYKNFTDRWNDMRLMQISLSSWTKEFEESKDEMSKPAIGVKDQLERKIKEASRVVWAQVAEAKTRGQDPQARALDSGRKWKPGDGY</sequence>
<proteinExistence type="predicted"/>
<dbReference type="Proteomes" id="UP000799437">
    <property type="component" value="Unassembled WGS sequence"/>
</dbReference>
<dbReference type="PANTHER" id="PTHR37490:SF3">
    <property type="entry name" value="DUF3431 DOMAIN CONTAINING PROTEIN"/>
    <property type="match status" value="1"/>
</dbReference>
<protein>
    <submittedName>
        <fullName evidence="2">Uncharacterized protein</fullName>
    </submittedName>
</protein>
<name>A0A6A6W3D3_9PEZI</name>
<accession>A0A6A6W3D3</accession>
<dbReference type="Pfam" id="PF11913">
    <property type="entry name" value="DUF3431"/>
    <property type="match status" value="1"/>
</dbReference>
<evidence type="ECO:0000256" key="1">
    <source>
        <dbReference type="SAM" id="MobiDB-lite"/>
    </source>
</evidence>
<dbReference type="OrthoDB" id="426718at2759"/>
<feature type="region of interest" description="Disordered" evidence="1">
    <location>
        <begin position="354"/>
        <end position="375"/>
    </location>
</feature>
<dbReference type="EMBL" id="ML996574">
    <property type="protein sequence ID" value="KAF2757113.1"/>
    <property type="molecule type" value="Genomic_DNA"/>
</dbReference>
<keyword evidence="3" id="KW-1185">Reference proteome</keyword>
<organism evidence="2 3">
    <name type="scientific">Pseudovirgaria hyperparasitica</name>
    <dbReference type="NCBI Taxonomy" id="470096"/>
    <lineage>
        <taxon>Eukaryota</taxon>
        <taxon>Fungi</taxon>
        <taxon>Dikarya</taxon>
        <taxon>Ascomycota</taxon>
        <taxon>Pezizomycotina</taxon>
        <taxon>Dothideomycetes</taxon>
        <taxon>Dothideomycetes incertae sedis</taxon>
        <taxon>Acrospermales</taxon>
        <taxon>Acrospermaceae</taxon>
        <taxon>Pseudovirgaria</taxon>
    </lineage>
</organism>
<dbReference type="GeneID" id="54487181"/>
<feature type="compositionally biased region" description="Basic and acidic residues" evidence="1">
    <location>
        <begin position="364"/>
        <end position="375"/>
    </location>
</feature>
<evidence type="ECO:0000313" key="2">
    <source>
        <dbReference type="EMBL" id="KAF2757113.1"/>
    </source>
</evidence>
<dbReference type="PANTHER" id="PTHR37490">
    <property type="entry name" value="EXPRESSED PROTEIN"/>
    <property type="match status" value="1"/>
</dbReference>
<dbReference type="AlphaFoldDB" id="A0A6A6W3D3"/>